<evidence type="ECO:0000256" key="1">
    <source>
        <dbReference type="SAM" id="MobiDB-lite"/>
    </source>
</evidence>
<reference evidence="3 4" key="1">
    <citation type="submission" date="2017-01" db="EMBL/GenBank/DDBJ databases">
        <title>The cable genome- insights into the physiology and evolution of filamentous bacteria capable of sulfide oxidation via long distance electron transfer.</title>
        <authorList>
            <person name="Schreiber L."/>
            <person name="Bjerg J.T."/>
            <person name="Boggild A."/>
            <person name="Van De Vossenberg J."/>
            <person name="Meysman F."/>
            <person name="Nielsen L.P."/>
            <person name="Schramm A."/>
            <person name="Kjeldsen K.U."/>
        </authorList>
    </citation>
    <scope>NUCLEOTIDE SEQUENCE [LARGE SCALE GENOMIC DNA]</scope>
    <source>
        <strain evidence="3">A3</strain>
    </source>
</reference>
<evidence type="ECO:0008006" key="5">
    <source>
        <dbReference type="Google" id="ProtNLM"/>
    </source>
</evidence>
<evidence type="ECO:0000313" key="3">
    <source>
        <dbReference type="EMBL" id="RWX49702.1"/>
    </source>
</evidence>
<comment type="caution">
    <text evidence="3">The sequence shown here is derived from an EMBL/GenBank/DDBJ whole genome shotgun (WGS) entry which is preliminary data.</text>
</comment>
<keyword evidence="2" id="KW-1133">Transmembrane helix</keyword>
<evidence type="ECO:0000256" key="2">
    <source>
        <dbReference type="SAM" id="Phobius"/>
    </source>
</evidence>
<dbReference type="Proteomes" id="UP000287615">
    <property type="component" value="Unassembled WGS sequence"/>
</dbReference>
<dbReference type="EMBL" id="MTKR01000217">
    <property type="protein sequence ID" value="RWX49702.1"/>
    <property type="molecule type" value="Genomic_DNA"/>
</dbReference>
<proteinExistence type="predicted"/>
<feature type="transmembrane region" description="Helical" evidence="2">
    <location>
        <begin position="44"/>
        <end position="62"/>
    </location>
</feature>
<keyword evidence="2" id="KW-0812">Transmembrane</keyword>
<name>A0A3S3QNW3_9BACT</name>
<feature type="compositionally biased region" description="Acidic residues" evidence="1">
    <location>
        <begin position="155"/>
        <end position="165"/>
    </location>
</feature>
<keyword evidence="2" id="KW-0472">Membrane</keyword>
<accession>A0A3S3QNW3</accession>
<feature type="region of interest" description="Disordered" evidence="1">
    <location>
        <begin position="155"/>
        <end position="182"/>
    </location>
</feature>
<evidence type="ECO:0000313" key="4">
    <source>
        <dbReference type="Proteomes" id="UP000287615"/>
    </source>
</evidence>
<dbReference type="AlphaFoldDB" id="A0A3S3QNW3"/>
<gene>
    <name evidence="3" type="ORF">VU00_12172</name>
</gene>
<organism evidence="3 4">
    <name type="scientific">Candidatus Electrothrix marina</name>
    <dbReference type="NCBI Taxonomy" id="1859130"/>
    <lineage>
        <taxon>Bacteria</taxon>
        <taxon>Pseudomonadati</taxon>
        <taxon>Thermodesulfobacteriota</taxon>
        <taxon>Desulfobulbia</taxon>
        <taxon>Desulfobulbales</taxon>
        <taxon>Desulfobulbaceae</taxon>
        <taxon>Candidatus Electrothrix</taxon>
    </lineage>
</organism>
<sequence length="182" mass="20870">MEGVEYAAVVYCLYENDRRLVRVACRILYFDLYLTEFFERSSLIMQRFVFSILAVLLFLVGCSSKPIRHLASDAALVEPGKSTRQDVVRYLGQPDRHRSLSPGVEEYVYYNERKGFFGNLPFVGNLIDPDSYEMIQITLDGDMVTDCDFLVHKEDDEDRATDAAEEPPSWRAGSQDPGYRAQ</sequence>
<protein>
    <recommendedName>
        <fullName evidence="5">SmpA / OmlA family protein</fullName>
    </recommendedName>
</protein>